<keyword evidence="9" id="KW-0342">GTP-binding</keyword>
<protein>
    <recommendedName>
        <fullName evidence="3">GTP cyclohydrolase II</fullName>
        <ecNumber evidence="3">3.5.4.25</ecNumber>
    </recommendedName>
</protein>
<dbReference type="InterPro" id="IPR000926">
    <property type="entry name" value="RibA"/>
</dbReference>
<evidence type="ECO:0000313" key="13">
    <source>
        <dbReference type="Proteomes" id="UP000616608"/>
    </source>
</evidence>
<reference evidence="12" key="2">
    <citation type="submission" date="2020-09" db="EMBL/GenBank/DDBJ databases">
        <authorList>
            <person name="Sun Q."/>
            <person name="Zhou Y."/>
        </authorList>
    </citation>
    <scope>NUCLEOTIDE SEQUENCE</scope>
    <source>
        <strain evidence="12">CGMCC 1.15760</strain>
    </source>
</reference>
<keyword evidence="6" id="KW-0547">Nucleotide-binding</keyword>
<feature type="domain" description="GTP cyclohydrolase II" evidence="11">
    <location>
        <begin position="76"/>
        <end position="216"/>
    </location>
</feature>
<evidence type="ECO:0000256" key="1">
    <source>
        <dbReference type="ARBA" id="ARBA00001947"/>
    </source>
</evidence>
<evidence type="ECO:0000256" key="7">
    <source>
        <dbReference type="ARBA" id="ARBA00022801"/>
    </source>
</evidence>
<dbReference type="AlphaFoldDB" id="A0A917GAI4"/>
<dbReference type="Proteomes" id="UP000616608">
    <property type="component" value="Unassembled WGS sequence"/>
</dbReference>
<dbReference type="GO" id="GO:0005525">
    <property type="term" value="F:GTP binding"/>
    <property type="evidence" value="ECO:0007669"/>
    <property type="project" value="UniProtKB-KW"/>
</dbReference>
<name>A0A917GAI4_9BACI</name>
<dbReference type="EC" id="3.5.4.25" evidence="3"/>
<evidence type="ECO:0000256" key="6">
    <source>
        <dbReference type="ARBA" id="ARBA00022741"/>
    </source>
</evidence>
<keyword evidence="7" id="KW-0378">Hydrolase</keyword>
<evidence type="ECO:0000313" key="12">
    <source>
        <dbReference type="EMBL" id="GGG33568.1"/>
    </source>
</evidence>
<dbReference type="Gene3D" id="3.40.50.10990">
    <property type="entry name" value="GTP cyclohydrolase II"/>
    <property type="match status" value="1"/>
</dbReference>
<evidence type="ECO:0000256" key="2">
    <source>
        <dbReference type="ARBA" id="ARBA00004853"/>
    </source>
</evidence>
<evidence type="ECO:0000259" key="11">
    <source>
        <dbReference type="Pfam" id="PF00925"/>
    </source>
</evidence>
<comment type="cofactor">
    <cofactor evidence="1">
        <name>Zn(2+)</name>
        <dbReference type="ChEBI" id="CHEBI:29105"/>
    </cofactor>
</comment>
<keyword evidence="13" id="KW-1185">Reference proteome</keyword>
<comment type="pathway">
    <text evidence="2">Cofactor biosynthesis; riboflavin biosynthesis; 5-amino-6-(D-ribitylamino)uracil from GTP: step 1/4.</text>
</comment>
<evidence type="ECO:0000256" key="3">
    <source>
        <dbReference type="ARBA" id="ARBA00012762"/>
    </source>
</evidence>
<organism evidence="12 13">
    <name type="scientific">Lysinibacillus alkalisoli</name>
    <dbReference type="NCBI Taxonomy" id="1911548"/>
    <lineage>
        <taxon>Bacteria</taxon>
        <taxon>Bacillati</taxon>
        <taxon>Bacillota</taxon>
        <taxon>Bacilli</taxon>
        <taxon>Bacillales</taxon>
        <taxon>Bacillaceae</taxon>
        <taxon>Lysinibacillus</taxon>
    </lineage>
</organism>
<keyword evidence="5" id="KW-0479">Metal-binding</keyword>
<sequence length="244" mass="27800">MIHIDNQVLSILSKKIETIKVDIGYIYLIGPIMLPLEVDGKKEMFNWYSWLHCELLYSHIELIESLPNKKLAHLQQSSILTFGDFSNSETALLRLHSICHTGDIFGSSRCDCGFQFQMSLRMIVENKSGALVYLSNHEGRGIGLFSKALAYLLQDGGFDTVEANNLLGFSDDLRDYSEAIQIIKSLRKKSISLITNNPLKLEPFRKYGLNIKERIPLWGGLSEYNEDYILKKINKSGHIPFIKL</sequence>
<dbReference type="EMBL" id="BMJT01000015">
    <property type="protein sequence ID" value="GGG33568.1"/>
    <property type="molecule type" value="Genomic_DNA"/>
</dbReference>
<evidence type="ECO:0000256" key="5">
    <source>
        <dbReference type="ARBA" id="ARBA00022723"/>
    </source>
</evidence>
<keyword evidence="4" id="KW-0686">Riboflavin biosynthesis</keyword>
<evidence type="ECO:0000256" key="4">
    <source>
        <dbReference type="ARBA" id="ARBA00022619"/>
    </source>
</evidence>
<comment type="caution">
    <text evidence="12">The sequence shown here is derived from an EMBL/GenBank/DDBJ whole genome shotgun (WGS) entry which is preliminary data.</text>
</comment>
<dbReference type="NCBIfam" id="NF001591">
    <property type="entry name" value="PRK00393.1"/>
    <property type="match status" value="1"/>
</dbReference>
<dbReference type="GO" id="GO:0005829">
    <property type="term" value="C:cytosol"/>
    <property type="evidence" value="ECO:0007669"/>
    <property type="project" value="TreeGrafter"/>
</dbReference>
<proteinExistence type="predicted"/>
<dbReference type="CDD" id="cd00641">
    <property type="entry name" value="GTP_cyclohydro2"/>
    <property type="match status" value="1"/>
</dbReference>
<evidence type="ECO:0000256" key="9">
    <source>
        <dbReference type="ARBA" id="ARBA00023134"/>
    </source>
</evidence>
<evidence type="ECO:0000256" key="8">
    <source>
        <dbReference type="ARBA" id="ARBA00022833"/>
    </source>
</evidence>
<dbReference type="GO" id="GO:0003935">
    <property type="term" value="F:GTP cyclohydrolase II activity"/>
    <property type="evidence" value="ECO:0007669"/>
    <property type="project" value="UniProtKB-EC"/>
</dbReference>
<evidence type="ECO:0000256" key="10">
    <source>
        <dbReference type="ARBA" id="ARBA00049295"/>
    </source>
</evidence>
<accession>A0A917GAI4</accession>
<dbReference type="PANTHER" id="PTHR21327:SF18">
    <property type="entry name" value="3,4-DIHYDROXY-2-BUTANONE 4-PHOSPHATE SYNTHASE"/>
    <property type="match status" value="1"/>
</dbReference>
<dbReference type="InterPro" id="IPR032677">
    <property type="entry name" value="GTP_cyclohydro_II"/>
</dbReference>
<dbReference type="GO" id="GO:0009231">
    <property type="term" value="P:riboflavin biosynthetic process"/>
    <property type="evidence" value="ECO:0007669"/>
    <property type="project" value="UniProtKB-KW"/>
</dbReference>
<reference evidence="12" key="1">
    <citation type="journal article" date="2014" name="Int. J. Syst. Evol. Microbiol.">
        <title>Complete genome sequence of Corynebacterium casei LMG S-19264T (=DSM 44701T), isolated from a smear-ripened cheese.</title>
        <authorList>
            <consortium name="US DOE Joint Genome Institute (JGI-PGF)"/>
            <person name="Walter F."/>
            <person name="Albersmeier A."/>
            <person name="Kalinowski J."/>
            <person name="Ruckert C."/>
        </authorList>
    </citation>
    <scope>NUCLEOTIDE SEQUENCE</scope>
    <source>
        <strain evidence="12">CGMCC 1.15760</strain>
    </source>
</reference>
<dbReference type="Pfam" id="PF00925">
    <property type="entry name" value="GTP_cyclohydro2"/>
    <property type="match status" value="1"/>
</dbReference>
<dbReference type="PANTHER" id="PTHR21327">
    <property type="entry name" value="GTP CYCLOHYDROLASE II-RELATED"/>
    <property type="match status" value="1"/>
</dbReference>
<comment type="catalytic activity">
    <reaction evidence="10">
        <text>GTP + 4 H2O = 2,5-diamino-6-hydroxy-4-(5-phosphoribosylamino)-pyrimidine + formate + 2 phosphate + 3 H(+)</text>
        <dbReference type="Rhea" id="RHEA:23704"/>
        <dbReference type="ChEBI" id="CHEBI:15377"/>
        <dbReference type="ChEBI" id="CHEBI:15378"/>
        <dbReference type="ChEBI" id="CHEBI:15740"/>
        <dbReference type="ChEBI" id="CHEBI:37565"/>
        <dbReference type="ChEBI" id="CHEBI:43474"/>
        <dbReference type="ChEBI" id="CHEBI:58614"/>
        <dbReference type="EC" id="3.5.4.25"/>
    </reaction>
</comment>
<dbReference type="GO" id="GO:0046872">
    <property type="term" value="F:metal ion binding"/>
    <property type="evidence" value="ECO:0007669"/>
    <property type="project" value="UniProtKB-KW"/>
</dbReference>
<dbReference type="SUPFAM" id="SSF142695">
    <property type="entry name" value="RibA-like"/>
    <property type="match status" value="1"/>
</dbReference>
<keyword evidence="8" id="KW-0862">Zinc</keyword>
<dbReference type="InterPro" id="IPR036144">
    <property type="entry name" value="RibA-like_sf"/>
</dbReference>
<gene>
    <name evidence="12" type="ORF">GCM10007425_30340</name>
</gene>